<feature type="region of interest" description="Disordered" evidence="2">
    <location>
        <begin position="450"/>
        <end position="496"/>
    </location>
</feature>
<dbReference type="GO" id="GO:0000056">
    <property type="term" value="P:ribosomal small subunit export from nucleus"/>
    <property type="evidence" value="ECO:0007669"/>
    <property type="project" value="TreeGrafter"/>
</dbReference>
<dbReference type="Pfam" id="PF04180">
    <property type="entry name" value="LTV"/>
    <property type="match status" value="1"/>
</dbReference>
<dbReference type="PANTHER" id="PTHR21531">
    <property type="entry name" value="LOW-TEMPERATURE VIABILITY PROTEIN LTV1-RELATED"/>
    <property type="match status" value="1"/>
</dbReference>
<sequence length="519" mass="59013">MGKKKFFDKKKSATFQLMARDSSDPIFESEPSADRVFVRVDTNPYTVPTIGDDEQGDFESNANVSLDGYDDVNRYGYGYGYGDLEGTRSKTPLPDHVRREILELGFPDDGYNYLLHLREIKNTGGGSAYYENPKAQLDELPHDVKAYDASRLNISKLDDEPTEKSIYTVASKTVNVKIQRAVDPEIVQLLDDDSDVSSAGSDSDDLEEDFVIKANLPEESVEEDFNKKLNLVEKSEIGGIERKVLELSVSEEKSVDIDRENLRARRLLDEQFDMLEVQEYGTDCEDQFEDYSDEEDQVPLAEKLNQAFKDRPLDGFEVDGKYRLPSDLLHIGKGEGKEGELLEESAPGVIVRTREYGEKYENEDEDEKEIIYEESSEDEDVWDCETIITTYSNLDNHPGKIGAPEGRRKKKVAETISSDMSTPKPIIALKGKDKLPVDFLPRARKQVATKEKDVSIAKLEQQNRSQESKEDKKQRKAAVKEERRQARRVKKETKELYKYEAHRAQKVAAFTGPSAIHLM</sequence>
<reference evidence="3 4" key="1">
    <citation type="submission" date="2024-01" db="EMBL/GenBank/DDBJ databases">
        <title>The complete chloroplast genome sequence of Lithospermum erythrorhizon: insights into the phylogenetic relationship among Boraginaceae species and the maternal lineages of purple gromwells.</title>
        <authorList>
            <person name="Okada T."/>
            <person name="Watanabe K."/>
        </authorList>
    </citation>
    <scope>NUCLEOTIDE SEQUENCE [LARGE SCALE GENOMIC DNA]</scope>
</reference>
<comment type="caution">
    <text evidence="3">The sequence shown here is derived from an EMBL/GenBank/DDBJ whole genome shotgun (WGS) entry which is preliminary data.</text>
</comment>
<dbReference type="GO" id="GO:0005634">
    <property type="term" value="C:nucleus"/>
    <property type="evidence" value="ECO:0007669"/>
    <property type="project" value="TreeGrafter"/>
</dbReference>
<dbReference type="GO" id="GO:0042274">
    <property type="term" value="P:ribosomal small subunit biogenesis"/>
    <property type="evidence" value="ECO:0007669"/>
    <property type="project" value="InterPro"/>
</dbReference>
<evidence type="ECO:0000313" key="3">
    <source>
        <dbReference type="EMBL" id="GAA0147574.1"/>
    </source>
</evidence>
<dbReference type="AlphaFoldDB" id="A0AAV3P7U8"/>
<proteinExistence type="inferred from homology"/>
<dbReference type="EMBL" id="BAABME010001101">
    <property type="protein sequence ID" value="GAA0147574.1"/>
    <property type="molecule type" value="Genomic_DNA"/>
</dbReference>
<evidence type="ECO:0000256" key="1">
    <source>
        <dbReference type="ARBA" id="ARBA00009078"/>
    </source>
</evidence>
<dbReference type="GO" id="GO:0005829">
    <property type="term" value="C:cytosol"/>
    <property type="evidence" value="ECO:0007669"/>
    <property type="project" value="TreeGrafter"/>
</dbReference>
<dbReference type="PANTHER" id="PTHR21531:SF0">
    <property type="entry name" value="PROTEIN LTV1 HOMOLOG"/>
    <property type="match status" value="1"/>
</dbReference>
<dbReference type="GO" id="GO:0030688">
    <property type="term" value="C:preribosome, small subunit precursor"/>
    <property type="evidence" value="ECO:0007669"/>
    <property type="project" value="TreeGrafter"/>
</dbReference>
<keyword evidence="4" id="KW-1185">Reference proteome</keyword>
<name>A0AAV3P7U8_LITER</name>
<dbReference type="Proteomes" id="UP001454036">
    <property type="component" value="Unassembled WGS sequence"/>
</dbReference>
<comment type="similarity">
    <text evidence="1">Belongs to the LTV1 family.</text>
</comment>
<evidence type="ECO:0000256" key="2">
    <source>
        <dbReference type="SAM" id="MobiDB-lite"/>
    </source>
</evidence>
<accession>A0AAV3P7U8</accession>
<organism evidence="3 4">
    <name type="scientific">Lithospermum erythrorhizon</name>
    <name type="common">Purple gromwell</name>
    <name type="synonym">Lithospermum officinale var. erythrorhizon</name>
    <dbReference type="NCBI Taxonomy" id="34254"/>
    <lineage>
        <taxon>Eukaryota</taxon>
        <taxon>Viridiplantae</taxon>
        <taxon>Streptophyta</taxon>
        <taxon>Embryophyta</taxon>
        <taxon>Tracheophyta</taxon>
        <taxon>Spermatophyta</taxon>
        <taxon>Magnoliopsida</taxon>
        <taxon>eudicotyledons</taxon>
        <taxon>Gunneridae</taxon>
        <taxon>Pentapetalae</taxon>
        <taxon>asterids</taxon>
        <taxon>lamiids</taxon>
        <taxon>Boraginales</taxon>
        <taxon>Boraginaceae</taxon>
        <taxon>Boraginoideae</taxon>
        <taxon>Lithospermeae</taxon>
        <taxon>Lithospermum</taxon>
    </lineage>
</organism>
<dbReference type="InterPro" id="IPR007307">
    <property type="entry name" value="Ltv1"/>
</dbReference>
<evidence type="ECO:0000313" key="4">
    <source>
        <dbReference type="Proteomes" id="UP001454036"/>
    </source>
</evidence>
<evidence type="ECO:0008006" key="5">
    <source>
        <dbReference type="Google" id="ProtNLM"/>
    </source>
</evidence>
<gene>
    <name evidence="3" type="ORF">LIER_07239</name>
</gene>
<feature type="region of interest" description="Disordered" evidence="2">
    <location>
        <begin position="398"/>
        <end position="419"/>
    </location>
</feature>
<protein>
    <recommendedName>
        <fullName evidence="5">Low temperature viability protein</fullName>
    </recommendedName>
</protein>
<feature type="compositionally biased region" description="Basic and acidic residues" evidence="2">
    <location>
        <begin position="466"/>
        <end position="484"/>
    </location>
</feature>